<proteinExistence type="predicted"/>
<protein>
    <submittedName>
        <fullName evidence="6">DNA-binding FadR family transcriptional regulator</fullName>
    </submittedName>
</protein>
<dbReference type="InterPro" id="IPR008920">
    <property type="entry name" value="TF_FadR/GntR_C"/>
</dbReference>
<evidence type="ECO:0000313" key="7">
    <source>
        <dbReference type="Proteomes" id="UP000237846"/>
    </source>
</evidence>
<dbReference type="PROSITE" id="PS50949">
    <property type="entry name" value="HTH_GNTR"/>
    <property type="match status" value="1"/>
</dbReference>
<keyword evidence="7" id="KW-1185">Reference proteome</keyword>
<dbReference type="SUPFAM" id="SSF46785">
    <property type="entry name" value="Winged helix' DNA-binding domain"/>
    <property type="match status" value="1"/>
</dbReference>
<evidence type="ECO:0000256" key="4">
    <source>
        <dbReference type="SAM" id="MobiDB-lite"/>
    </source>
</evidence>
<dbReference type="SMART" id="SM00895">
    <property type="entry name" value="FCD"/>
    <property type="match status" value="1"/>
</dbReference>
<dbReference type="OrthoDB" id="4164516at2"/>
<feature type="domain" description="HTH gntR-type" evidence="5">
    <location>
        <begin position="7"/>
        <end position="74"/>
    </location>
</feature>
<dbReference type="EMBL" id="PVZC01000001">
    <property type="protein sequence ID" value="PRY02569.1"/>
    <property type="molecule type" value="Genomic_DNA"/>
</dbReference>
<sequence length="251" mass="27212">MRSYKGRGLHGQVVEAVGRRIVQGHYTDGLTLDMEELRREHDVSLTVIRETLKVLAAKGLVDARQRRGTFVLPRGRWNLLDPDILRWEITAENLPGKLEQLAEVRAIFEPAASALAATRREENDISAIEAALAAMEAAADPEELTRADLDFHRAVLAATKNDLLGRVELVTRVLLAERDLLVHQHVATADGLALHRSLFESIAAGAPADAARATERLLGQALADENASITTSATGREAGTDAHSSKKAGRA</sequence>
<reference evidence="6 7" key="1">
    <citation type="submission" date="2018-03" db="EMBL/GenBank/DDBJ databases">
        <title>Genomic Encyclopedia of Archaeal and Bacterial Type Strains, Phase II (KMG-II): from individual species to whole genera.</title>
        <authorList>
            <person name="Goeker M."/>
        </authorList>
    </citation>
    <scope>NUCLEOTIDE SEQUENCE [LARGE SCALE GENOMIC DNA]</scope>
    <source>
        <strain evidence="6 7">DSM 45601</strain>
    </source>
</reference>
<organism evidence="6 7">
    <name type="scientific">Allonocardiopsis opalescens</name>
    <dbReference type="NCBI Taxonomy" id="1144618"/>
    <lineage>
        <taxon>Bacteria</taxon>
        <taxon>Bacillati</taxon>
        <taxon>Actinomycetota</taxon>
        <taxon>Actinomycetes</taxon>
        <taxon>Streptosporangiales</taxon>
        <taxon>Allonocardiopsis</taxon>
    </lineage>
</organism>
<dbReference type="Gene3D" id="1.20.120.530">
    <property type="entry name" value="GntR ligand-binding domain-like"/>
    <property type="match status" value="1"/>
</dbReference>
<dbReference type="InterPro" id="IPR011711">
    <property type="entry name" value="GntR_C"/>
</dbReference>
<dbReference type="InterPro" id="IPR000524">
    <property type="entry name" value="Tscrpt_reg_HTH_GntR"/>
</dbReference>
<accession>A0A2T0QF62</accession>
<dbReference type="SUPFAM" id="SSF48008">
    <property type="entry name" value="GntR ligand-binding domain-like"/>
    <property type="match status" value="1"/>
</dbReference>
<dbReference type="InterPro" id="IPR036388">
    <property type="entry name" value="WH-like_DNA-bd_sf"/>
</dbReference>
<keyword evidence="2 6" id="KW-0238">DNA-binding</keyword>
<keyword evidence="3" id="KW-0804">Transcription</keyword>
<dbReference type="PANTHER" id="PTHR43537">
    <property type="entry name" value="TRANSCRIPTIONAL REGULATOR, GNTR FAMILY"/>
    <property type="match status" value="1"/>
</dbReference>
<dbReference type="GO" id="GO:0003700">
    <property type="term" value="F:DNA-binding transcription factor activity"/>
    <property type="evidence" value="ECO:0007669"/>
    <property type="project" value="InterPro"/>
</dbReference>
<dbReference type="SMART" id="SM00345">
    <property type="entry name" value="HTH_GNTR"/>
    <property type="match status" value="1"/>
</dbReference>
<evidence type="ECO:0000313" key="6">
    <source>
        <dbReference type="EMBL" id="PRY02569.1"/>
    </source>
</evidence>
<dbReference type="Proteomes" id="UP000237846">
    <property type="component" value="Unassembled WGS sequence"/>
</dbReference>
<dbReference type="RefSeq" id="WP_106240354.1">
    <property type="nucleotide sequence ID" value="NZ_PVZC01000001.1"/>
</dbReference>
<evidence type="ECO:0000256" key="3">
    <source>
        <dbReference type="ARBA" id="ARBA00023163"/>
    </source>
</evidence>
<dbReference type="AlphaFoldDB" id="A0A2T0QF62"/>
<feature type="region of interest" description="Disordered" evidence="4">
    <location>
        <begin position="228"/>
        <end position="251"/>
    </location>
</feature>
<keyword evidence="1" id="KW-0805">Transcription regulation</keyword>
<evidence type="ECO:0000256" key="2">
    <source>
        <dbReference type="ARBA" id="ARBA00023125"/>
    </source>
</evidence>
<dbReference type="PANTHER" id="PTHR43537:SF44">
    <property type="entry name" value="GNTR FAMILY REGULATORY PROTEIN"/>
    <property type="match status" value="1"/>
</dbReference>
<dbReference type="InterPro" id="IPR036390">
    <property type="entry name" value="WH_DNA-bd_sf"/>
</dbReference>
<evidence type="ECO:0000256" key="1">
    <source>
        <dbReference type="ARBA" id="ARBA00023015"/>
    </source>
</evidence>
<name>A0A2T0QF62_9ACTN</name>
<evidence type="ECO:0000259" key="5">
    <source>
        <dbReference type="PROSITE" id="PS50949"/>
    </source>
</evidence>
<dbReference type="GO" id="GO:0003677">
    <property type="term" value="F:DNA binding"/>
    <property type="evidence" value="ECO:0007669"/>
    <property type="project" value="UniProtKB-KW"/>
</dbReference>
<dbReference type="Gene3D" id="1.10.10.10">
    <property type="entry name" value="Winged helix-like DNA-binding domain superfamily/Winged helix DNA-binding domain"/>
    <property type="match status" value="1"/>
</dbReference>
<dbReference type="CDD" id="cd07377">
    <property type="entry name" value="WHTH_GntR"/>
    <property type="match status" value="1"/>
</dbReference>
<gene>
    <name evidence="6" type="ORF">CLV72_1011171</name>
</gene>
<dbReference type="Pfam" id="PF00392">
    <property type="entry name" value="GntR"/>
    <property type="match status" value="1"/>
</dbReference>
<comment type="caution">
    <text evidence="6">The sequence shown here is derived from an EMBL/GenBank/DDBJ whole genome shotgun (WGS) entry which is preliminary data.</text>
</comment>
<dbReference type="Pfam" id="PF07729">
    <property type="entry name" value="FCD"/>
    <property type="match status" value="1"/>
</dbReference>